<protein>
    <submittedName>
        <fullName evidence="1">Uncharacterized protein</fullName>
    </submittedName>
</protein>
<name>A0A9K3N503_HELAN</name>
<comment type="caution">
    <text evidence="1">The sequence shown here is derived from an EMBL/GenBank/DDBJ whole genome shotgun (WGS) entry which is preliminary data.</text>
</comment>
<evidence type="ECO:0000313" key="1">
    <source>
        <dbReference type="EMBL" id="KAF5787476.1"/>
    </source>
</evidence>
<dbReference type="Gramene" id="mRNA:HanXRQr2_Chr10g0453271">
    <property type="protein sequence ID" value="CDS:HanXRQr2_Chr10g0453271.1"/>
    <property type="gene ID" value="HanXRQr2_Chr10g0453271"/>
</dbReference>
<sequence length="72" mass="8506">MHWFRTANLGKYCYQSATYNNISVSNSEVHYCICFKQRLSKVGCSNQRCSEISSDFCRNMERSSLFERVNYL</sequence>
<keyword evidence="2" id="KW-1185">Reference proteome</keyword>
<reference evidence="1" key="1">
    <citation type="journal article" date="2017" name="Nature">
        <title>The sunflower genome provides insights into oil metabolism, flowering and Asterid evolution.</title>
        <authorList>
            <person name="Badouin H."/>
            <person name="Gouzy J."/>
            <person name="Grassa C.J."/>
            <person name="Murat F."/>
            <person name="Staton S.E."/>
            <person name="Cottret L."/>
            <person name="Lelandais-Briere C."/>
            <person name="Owens G.L."/>
            <person name="Carrere S."/>
            <person name="Mayjonade B."/>
            <person name="Legrand L."/>
            <person name="Gill N."/>
            <person name="Kane N.C."/>
            <person name="Bowers J.E."/>
            <person name="Hubner S."/>
            <person name="Bellec A."/>
            <person name="Berard A."/>
            <person name="Berges H."/>
            <person name="Blanchet N."/>
            <person name="Boniface M.C."/>
            <person name="Brunel D."/>
            <person name="Catrice O."/>
            <person name="Chaidir N."/>
            <person name="Claudel C."/>
            <person name="Donnadieu C."/>
            <person name="Faraut T."/>
            <person name="Fievet G."/>
            <person name="Helmstetter N."/>
            <person name="King M."/>
            <person name="Knapp S.J."/>
            <person name="Lai Z."/>
            <person name="Le Paslier M.C."/>
            <person name="Lippi Y."/>
            <person name="Lorenzon L."/>
            <person name="Mandel J.R."/>
            <person name="Marage G."/>
            <person name="Marchand G."/>
            <person name="Marquand E."/>
            <person name="Bret-Mestries E."/>
            <person name="Morien E."/>
            <person name="Nambeesan S."/>
            <person name="Nguyen T."/>
            <person name="Pegot-Espagnet P."/>
            <person name="Pouilly N."/>
            <person name="Raftis F."/>
            <person name="Sallet E."/>
            <person name="Schiex T."/>
            <person name="Thomas J."/>
            <person name="Vandecasteele C."/>
            <person name="Vares D."/>
            <person name="Vear F."/>
            <person name="Vautrin S."/>
            <person name="Crespi M."/>
            <person name="Mangin B."/>
            <person name="Burke J.M."/>
            <person name="Salse J."/>
            <person name="Munos S."/>
            <person name="Vincourt P."/>
            <person name="Rieseberg L.H."/>
            <person name="Langlade N.B."/>
        </authorList>
    </citation>
    <scope>NUCLEOTIDE SEQUENCE</scope>
    <source>
        <tissue evidence="1">Leaves</tissue>
    </source>
</reference>
<accession>A0A9K3N503</accession>
<proteinExistence type="predicted"/>
<gene>
    <name evidence="1" type="ORF">HanXRQr2_Chr10g0453271</name>
</gene>
<evidence type="ECO:0000313" key="2">
    <source>
        <dbReference type="Proteomes" id="UP000215914"/>
    </source>
</evidence>
<dbReference type="EMBL" id="MNCJ02000325">
    <property type="protein sequence ID" value="KAF5787476.1"/>
    <property type="molecule type" value="Genomic_DNA"/>
</dbReference>
<organism evidence="1 2">
    <name type="scientific">Helianthus annuus</name>
    <name type="common">Common sunflower</name>
    <dbReference type="NCBI Taxonomy" id="4232"/>
    <lineage>
        <taxon>Eukaryota</taxon>
        <taxon>Viridiplantae</taxon>
        <taxon>Streptophyta</taxon>
        <taxon>Embryophyta</taxon>
        <taxon>Tracheophyta</taxon>
        <taxon>Spermatophyta</taxon>
        <taxon>Magnoliopsida</taxon>
        <taxon>eudicotyledons</taxon>
        <taxon>Gunneridae</taxon>
        <taxon>Pentapetalae</taxon>
        <taxon>asterids</taxon>
        <taxon>campanulids</taxon>
        <taxon>Asterales</taxon>
        <taxon>Asteraceae</taxon>
        <taxon>Asteroideae</taxon>
        <taxon>Heliantheae alliance</taxon>
        <taxon>Heliantheae</taxon>
        <taxon>Helianthus</taxon>
    </lineage>
</organism>
<dbReference type="Proteomes" id="UP000215914">
    <property type="component" value="Unassembled WGS sequence"/>
</dbReference>
<dbReference type="AlphaFoldDB" id="A0A9K3N503"/>
<reference evidence="1" key="2">
    <citation type="submission" date="2020-06" db="EMBL/GenBank/DDBJ databases">
        <title>Helianthus annuus Genome sequencing and assembly Release 2.</title>
        <authorList>
            <person name="Gouzy J."/>
            <person name="Langlade N."/>
            <person name="Munos S."/>
        </authorList>
    </citation>
    <scope>NUCLEOTIDE SEQUENCE</scope>
    <source>
        <tissue evidence="1">Leaves</tissue>
    </source>
</reference>